<dbReference type="InterPro" id="IPR011990">
    <property type="entry name" value="TPR-like_helical_dom_sf"/>
</dbReference>
<sequence>MEFNQNNTVIQLCLQGMNLEDKGQPEGALRHFFQAWEEATNDFEKFMAAWYVARLQLDVSDRLKWYHTALQLALEVNNDAVKGAYAPLHFYIAKCYEELNNVENARIYHELALLPASRPADQGPFYHGTRADLRAGDLLTAGRMSNYQPDLVMNHIYFTALVYGAGLAAALARGNGGERVYIVEPTGDFEDDPNVTNKKFPGNPMRSYRTQYPLKVVGEVTDWLKQTPEQLQQWRKKLAAGKGEVISQIVCKQEIVSVRRISVPAWSFDRGPCGFSTVMYLHIRKSAKPNHPPQGSFAKSP</sequence>
<dbReference type="AlphaFoldDB" id="A0A4Y8S4S0"/>
<accession>A0A4Y8S4S0</accession>
<dbReference type="Gene3D" id="1.25.40.10">
    <property type="entry name" value="Tetratricopeptide repeat domain"/>
    <property type="match status" value="1"/>
</dbReference>
<comment type="caution">
    <text evidence="2">The sequence shown here is derived from an EMBL/GenBank/DDBJ whole genome shotgun (WGS) entry which is preliminary data.</text>
</comment>
<dbReference type="EMBL" id="SOZE01000045">
    <property type="protein sequence ID" value="TFF33434.1"/>
    <property type="molecule type" value="Genomic_DNA"/>
</dbReference>
<dbReference type="SUPFAM" id="SSF48452">
    <property type="entry name" value="TPR-like"/>
    <property type="match status" value="1"/>
</dbReference>
<organism evidence="2 3">
    <name type="scientific">Mucilaginibacter psychrotolerans</name>
    <dbReference type="NCBI Taxonomy" id="1524096"/>
    <lineage>
        <taxon>Bacteria</taxon>
        <taxon>Pseudomonadati</taxon>
        <taxon>Bacteroidota</taxon>
        <taxon>Sphingobacteriia</taxon>
        <taxon>Sphingobacteriales</taxon>
        <taxon>Sphingobacteriaceae</taxon>
        <taxon>Mucilaginibacter</taxon>
    </lineage>
</organism>
<feature type="domain" description="Rifampin ADP-ribosyltransferase" evidence="1">
    <location>
        <begin position="125"/>
        <end position="223"/>
    </location>
</feature>
<dbReference type="NCBIfam" id="NF033144">
    <property type="entry name" value="rifampin_ARR"/>
    <property type="match status" value="1"/>
</dbReference>
<gene>
    <name evidence="2" type="primary">arr</name>
    <name evidence="2" type="ORF">E2R66_25835</name>
</gene>
<dbReference type="InterPro" id="IPR038611">
    <property type="entry name" value="Arr_sf"/>
</dbReference>
<dbReference type="OrthoDB" id="5509356at2"/>
<dbReference type="Gene3D" id="3.20.170.40">
    <property type="entry name" value="Rifampin ADP-ribosyltransferase domain"/>
    <property type="match status" value="1"/>
</dbReference>
<evidence type="ECO:0000313" key="3">
    <source>
        <dbReference type="Proteomes" id="UP000297540"/>
    </source>
</evidence>
<keyword evidence="3" id="KW-1185">Reference proteome</keyword>
<dbReference type="InterPro" id="IPR021975">
    <property type="entry name" value="Rifampin_Arr"/>
</dbReference>
<name>A0A4Y8S4S0_9SPHI</name>
<proteinExistence type="predicted"/>
<protein>
    <submittedName>
        <fullName evidence="2">NAD(+)--rifampin ADP-ribosyltransferase</fullName>
    </submittedName>
</protein>
<evidence type="ECO:0000313" key="2">
    <source>
        <dbReference type="EMBL" id="TFF33434.1"/>
    </source>
</evidence>
<dbReference type="Pfam" id="PF12120">
    <property type="entry name" value="Arr-ms"/>
    <property type="match status" value="1"/>
</dbReference>
<keyword evidence="2" id="KW-0808">Transferase</keyword>
<dbReference type="GO" id="GO:0016740">
    <property type="term" value="F:transferase activity"/>
    <property type="evidence" value="ECO:0007669"/>
    <property type="project" value="UniProtKB-KW"/>
</dbReference>
<reference evidence="2 3" key="1">
    <citation type="journal article" date="2017" name="Int. J. Syst. Evol. Microbiol.">
        <title>Mucilaginibacterpsychrotolerans sp. nov., isolated from peatlands.</title>
        <authorList>
            <person name="Deng Y."/>
            <person name="Shen L."/>
            <person name="Xu B."/>
            <person name="Liu Y."/>
            <person name="Gu Z."/>
            <person name="Liu H."/>
            <person name="Zhou Y."/>
        </authorList>
    </citation>
    <scope>NUCLEOTIDE SEQUENCE [LARGE SCALE GENOMIC DNA]</scope>
    <source>
        <strain evidence="2 3">NH7-4</strain>
    </source>
</reference>
<dbReference type="Proteomes" id="UP000297540">
    <property type="component" value="Unassembled WGS sequence"/>
</dbReference>
<evidence type="ECO:0000259" key="1">
    <source>
        <dbReference type="Pfam" id="PF12120"/>
    </source>
</evidence>